<dbReference type="EMBL" id="AATQ01000007">
    <property type="protein sequence ID" value="EAU47297.1"/>
    <property type="molecule type" value="Genomic_DNA"/>
</dbReference>
<dbReference type="AlphaFoldDB" id="Q0FT72"/>
<sequence>MQPDDQLASISPEGLT</sequence>
<keyword evidence="2" id="KW-1185">Reference proteome</keyword>
<gene>
    <name evidence="1" type="ORF">R2601_20836</name>
</gene>
<dbReference type="HOGENOM" id="CLU_3433060_0_0_5"/>
<evidence type="ECO:0000313" key="1">
    <source>
        <dbReference type="EMBL" id="EAU47297.1"/>
    </source>
</evidence>
<comment type="caution">
    <text evidence="1">The sequence shown here is derived from an EMBL/GenBank/DDBJ whole genome shotgun (WGS) entry which is preliminary data.</text>
</comment>
<reference evidence="1 2" key="1">
    <citation type="journal article" date="2010" name="J. Bacteriol.">
        <title>Genome sequences of Pelagibaca bermudensis HTCC2601T and Maritimibacter alkaliphilus HTCC2654T, the type strains of two marine Roseobacter genera.</title>
        <authorList>
            <person name="Thrash J.C."/>
            <person name="Cho J.C."/>
            <person name="Ferriera S."/>
            <person name="Johnson J."/>
            <person name="Vergin K.L."/>
            <person name="Giovannoni S.J."/>
        </authorList>
    </citation>
    <scope>NUCLEOTIDE SEQUENCE [LARGE SCALE GENOMIC DNA]</scope>
    <source>
        <strain evidence="2">DSM 26914 / JCM 13377 / KCTC 12554 / HTCC2601</strain>
    </source>
</reference>
<name>Q0FT72_SALBH</name>
<dbReference type="Proteomes" id="UP000006230">
    <property type="component" value="Unassembled WGS sequence"/>
</dbReference>
<evidence type="ECO:0000313" key="2">
    <source>
        <dbReference type="Proteomes" id="UP000006230"/>
    </source>
</evidence>
<proteinExistence type="predicted"/>
<protein>
    <submittedName>
        <fullName evidence="1">Uncharacterized protein</fullName>
    </submittedName>
</protein>
<accession>Q0FT72</accession>
<organism evidence="1 2">
    <name type="scientific">Salipiger bermudensis (strain DSM 26914 / JCM 13377 / KCTC 12554 / HTCC2601)</name>
    <name type="common">Pelagibaca bermudensis</name>
    <dbReference type="NCBI Taxonomy" id="314265"/>
    <lineage>
        <taxon>Bacteria</taxon>
        <taxon>Pseudomonadati</taxon>
        <taxon>Pseudomonadota</taxon>
        <taxon>Alphaproteobacteria</taxon>
        <taxon>Rhodobacterales</taxon>
        <taxon>Roseobacteraceae</taxon>
        <taxon>Salipiger</taxon>
    </lineage>
</organism>